<keyword evidence="2" id="KW-1185">Reference proteome</keyword>
<reference evidence="1 2" key="1">
    <citation type="submission" date="2021-07" db="EMBL/GenBank/DDBJ databases">
        <authorList>
            <person name="Palmer J.M."/>
        </authorList>
    </citation>
    <scope>NUCLEOTIDE SEQUENCE [LARGE SCALE GENOMIC DNA]</scope>
    <source>
        <strain evidence="1 2">AT_MEX2019</strain>
        <tissue evidence="1">Muscle</tissue>
    </source>
</reference>
<evidence type="ECO:0000313" key="1">
    <source>
        <dbReference type="EMBL" id="MED6244495.1"/>
    </source>
</evidence>
<organism evidence="1 2">
    <name type="scientific">Ataeniobius toweri</name>
    <dbReference type="NCBI Taxonomy" id="208326"/>
    <lineage>
        <taxon>Eukaryota</taxon>
        <taxon>Metazoa</taxon>
        <taxon>Chordata</taxon>
        <taxon>Craniata</taxon>
        <taxon>Vertebrata</taxon>
        <taxon>Euteleostomi</taxon>
        <taxon>Actinopterygii</taxon>
        <taxon>Neopterygii</taxon>
        <taxon>Teleostei</taxon>
        <taxon>Neoteleostei</taxon>
        <taxon>Acanthomorphata</taxon>
        <taxon>Ovalentaria</taxon>
        <taxon>Atherinomorphae</taxon>
        <taxon>Cyprinodontiformes</taxon>
        <taxon>Goodeidae</taxon>
        <taxon>Ataeniobius</taxon>
    </lineage>
</organism>
<name>A0ABU7B4E9_9TELE</name>
<comment type="caution">
    <text evidence="1">The sequence shown here is derived from an EMBL/GenBank/DDBJ whole genome shotgun (WGS) entry which is preliminary data.</text>
</comment>
<dbReference type="Proteomes" id="UP001345963">
    <property type="component" value="Unassembled WGS sequence"/>
</dbReference>
<protein>
    <submittedName>
        <fullName evidence="1">Uncharacterized protein</fullName>
    </submittedName>
</protein>
<sequence length="103" mass="11673">MFSSVLSDRLRKSDQIMAHSACFVRFYCVLAVGSDHSRSQKPPKIMSPVSPLQPSNLFISFRPEGLSCHSNIKRVCLWASASAECRIMFPSERKPCHRCVTRQ</sequence>
<accession>A0ABU7B4E9</accession>
<gene>
    <name evidence="1" type="ORF">ATANTOWER_013360</name>
</gene>
<dbReference type="EMBL" id="JAHUTI010039620">
    <property type="protein sequence ID" value="MED6244495.1"/>
    <property type="molecule type" value="Genomic_DNA"/>
</dbReference>
<proteinExistence type="predicted"/>
<evidence type="ECO:0000313" key="2">
    <source>
        <dbReference type="Proteomes" id="UP001345963"/>
    </source>
</evidence>